<dbReference type="AlphaFoldDB" id="A0A918ASY9"/>
<proteinExistence type="predicted"/>
<keyword evidence="2" id="KW-0012">Acyltransferase</keyword>
<keyword evidence="5" id="KW-1185">Reference proteome</keyword>
<dbReference type="Gene3D" id="3.40.630.30">
    <property type="match status" value="1"/>
</dbReference>
<evidence type="ECO:0000313" key="5">
    <source>
        <dbReference type="Proteomes" id="UP000639606"/>
    </source>
</evidence>
<feature type="domain" description="N-acetyltransferase" evidence="3">
    <location>
        <begin position="8"/>
        <end position="177"/>
    </location>
</feature>
<dbReference type="InterPro" id="IPR016181">
    <property type="entry name" value="Acyl_CoA_acyltransferase"/>
</dbReference>
<dbReference type="InterPro" id="IPR050832">
    <property type="entry name" value="Bact_Acetyltransf"/>
</dbReference>
<dbReference type="SUPFAM" id="SSF55729">
    <property type="entry name" value="Acyl-CoA N-acyltransferases (Nat)"/>
    <property type="match status" value="1"/>
</dbReference>
<feature type="domain" description="N-acetyltransferase" evidence="3">
    <location>
        <begin position="174"/>
        <end position="331"/>
    </location>
</feature>
<dbReference type="InterPro" id="IPR000182">
    <property type="entry name" value="GNAT_dom"/>
</dbReference>
<reference evidence="4" key="2">
    <citation type="submission" date="2020-09" db="EMBL/GenBank/DDBJ databases">
        <authorList>
            <person name="Sun Q."/>
            <person name="Ohkuma M."/>
        </authorList>
    </citation>
    <scope>NUCLEOTIDE SEQUENCE</scope>
    <source>
        <strain evidence="4">JCM 3313</strain>
    </source>
</reference>
<reference evidence="4" key="1">
    <citation type="journal article" date="2014" name="Int. J. Syst. Evol. Microbiol.">
        <title>Complete genome sequence of Corynebacterium casei LMG S-19264T (=DSM 44701T), isolated from a smear-ripened cheese.</title>
        <authorList>
            <consortium name="US DOE Joint Genome Institute (JGI-PGF)"/>
            <person name="Walter F."/>
            <person name="Albersmeier A."/>
            <person name="Kalinowski J."/>
            <person name="Ruckert C."/>
        </authorList>
    </citation>
    <scope>NUCLEOTIDE SEQUENCE</scope>
    <source>
        <strain evidence="4">JCM 3313</strain>
    </source>
</reference>
<dbReference type="Pfam" id="PF13508">
    <property type="entry name" value="Acetyltransf_7"/>
    <property type="match status" value="1"/>
</dbReference>
<protein>
    <recommendedName>
        <fullName evidence="3">N-acetyltransferase domain-containing protein</fullName>
    </recommendedName>
</protein>
<comment type="caution">
    <text evidence="4">The sequence shown here is derived from an EMBL/GenBank/DDBJ whole genome shotgun (WGS) entry which is preliminary data.</text>
</comment>
<keyword evidence="1" id="KW-0808">Transferase</keyword>
<accession>A0A918ASY9</accession>
<organism evidence="4 5">
    <name type="scientific">Saccharothrix coeruleofusca</name>
    <dbReference type="NCBI Taxonomy" id="33919"/>
    <lineage>
        <taxon>Bacteria</taxon>
        <taxon>Bacillati</taxon>
        <taxon>Actinomycetota</taxon>
        <taxon>Actinomycetes</taxon>
        <taxon>Pseudonocardiales</taxon>
        <taxon>Pseudonocardiaceae</taxon>
        <taxon>Saccharothrix</taxon>
    </lineage>
</organism>
<dbReference type="EMBL" id="BMRG01000019">
    <property type="protein sequence ID" value="GGP79846.1"/>
    <property type="molecule type" value="Genomic_DNA"/>
</dbReference>
<dbReference type="PROSITE" id="PS51186">
    <property type="entry name" value="GNAT"/>
    <property type="match status" value="2"/>
</dbReference>
<evidence type="ECO:0000256" key="2">
    <source>
        <dbReference type="ARBA" id="ARBA00023315"/>
    </source>
</evidence>
<evidence type="ECO:0000259" key="3">
    <source>
        <dbReference type="PROSITE" id="PS51186"/>
    </source>
</evidence>
<dbReference type="GO" id="GO:0016747">
    <property type="term" value="F:acyltransferase activity, transferring groups other than amino-acyl groups"/>
    <property type="evidence" value="ECO:0007669"/>
    <property type="project" value="InterPro"/>
</dbReference>
<dbReference type="CDD" id="cd04301">
    <property type="entry name" value="NAT_SF"/>
    <property type="match status" value="1"/>
</dbReference>
<name>A0A918ASY9_9PSEU</name>
<evidence type="ECO:0000313" key="4">
    <source>
        <dbReference type="EMBL" id="GGP79846.1"/>
    </source>
</evidence>
<sequence length="342" mass="38560">MIGVPEEYLWRPLRPADGVEWERLVLAFDLDDRPVTETTAAEFAQTLASGKLVPERDTVGVFRDGLMVGFAAVLVDRTAQGDWRCEMQGCVHPDHQRRGLGTRLLDWAHGRALARGATATGQRREVRAWCAEHNGTHEKMLRRLGLRPTLWYYEIYSRLDQVSPLTPRALPEGLRMVPYDPALDEEVRSAHNAAFVDQSEDGYVDRERWRRQFTGSPTFLPEMSLLVLDRDDAVRSYLLCYSFESGSPAPGQKDIYVGYIGTPPGMRGRSLYRSLLAENDRMAREAGYTGTAFSVNTANPTGALRLFEFLGVYDPRRDQRACWVCYAKDISTPVVAAPEVAR</sequence>
<dbReference type="PANTHER" id="PTHR43877">
    <property type="entry name" value="AMINOALKYLPHOSPHONATE N-ACETYLTRANSFERASE-RELATED-RELATED"/>
    <property type="match status" value="1"/>
</dbReference>
<evidence type="ECO:0000256" key="1">
    <source>
        <dbReference type="ARBA" id="ARBA00022679"/>
    </source>
</evidence>
<dbReference type="Proteomes" id="UP000639606">
    <property type="component" value="Unassembled WGS sequence"/>
</dbReference>
<gene>
    <name evidence="4" type="ORF">GCM10010185_62210</name>
</gene>